<feature type="binding site" evidence="4">
    <location>
        <position position="178"/>
    </location>
    <ligand>
        <name>Zn(2+)</name>
        <dbReference type="ChEBI" id="CHEBI:29105"/>
    </ligand>
</feature>
<dbReference type="PROSITE" id="PS50305">
    <property type="entry name" value="SIRTUIN"/>
    <property type="match status" value="1"/>
</dbReference>
<organism evidence="6 7">
    <name type="scientific">Leucobacter coleopterorum</name>
    <dbReference type="NCBI Taxonomy" id="2714933"/>
    <lineage>
        <taxon>Bacteria</taxon>
        <taxon>Bacillati</taxon>
        <taxon>Actinomycetota</taxon>
        <taxon>Actinomycetes</taxon>
        <taxon>Micrococcales</taxon>
        <taxon>Microbacteriaceae</taxon>
        <taxon>Leucobacter</taxon>
    </lineage>
</organism>
<name>A0ABX6JYC7_9MICO</name>
<dbReference type="InterPro" id="IPR050134">
    <property type="entry name" value="NAD-dep_sirtuin_deacylases"/>
</dbReference>
<dbReference type="Gene3D" id="3.40.50.1220">
    <property type="entry name" value="TPP-binding domain"/>
    <property type="match status" value="1"/>
</dbReference>
<dbReference type="Pfam" id="PF02146">
    <property type="entry name" value="SIR2"/>
    <property type="match status" value="1"/>
</dbReference>
<evidence type="ECO:0000259" key="5">
    <source>
        <dbReference type="PROSITE" id="PS50305"/>
    </source>
</evidence>
<keyword evidence="4" id="KW-0862">Zinc</keyword>
<dbReference type="InterPro" id="IPR003000">
    <property type="entry name" value="Sirtuin"/>
</dbReference>
<keyword evidence="4" id="KW-0479">Metal-binding</keyword>
<dbReference type="Proteomes" id="UP000503441">
    <property type="component" value="Chromosome"/>
</dbReference>
<feature type="active site" description="Proton acceptor" evidence="4">
    <location>
        <position position="116"/>
    </location>
</feature>
<dbReference type="EMBL" id="CP049933">
    <property type="protein sequence ID" value="QIM17849.1"/>
    <property type="molecule type" value="Genomic_DNA"/>
</dbReference>
<evidence type="ECO:0000256" key="3">
    <source>
        <dbReference type="ARBA" id="ARBA00023027"/>
    </source>
</evidence>
<dbReference type="PANTHER" id="PTHR11085">
    <property type="entry name" value="NAD-DEPENDENT PROTEIN DEACYLASE SIRTUIN-5, MITOCHONDRIAL-RELATED"/>
    <property type="match status" value="1"/>
</dbReference>
<evidence type="ECO:0000313" key="7">
    <source>
        <dbReference type="Proteomes" id="UP000503441"/>
    </source>
</evidence>
<accession>A0ABX6JYC7</accession>
<evidence type="ECO:0000256" key="4">
    <source>
        <dbReference type="PROSITE-ProRule" id="PRU00236"/>
    </source>
</evidence>
<evidence type="ECO:0000313" key="6">
    <source>
        <dbReference type="EMBL" id="QIM17849.1"/>
    </source>
</evidence>
<dbReference type="RefSeq" id="WP_166328796.1">
    <property type="nucleotide sequence ID" value="NZ_CP049933.1"/>
</dbReference>
<keyword evidence="7" id="KW-1185">Reference proteome</keyword>
<keyword evidence="2" id="KW-0808">Transferase</keyword>
<dbReference type="InterPro" id="IPR026590">
    <property type="entry name" value="Ssirtuin_cat_dom"/>
</dbReference>
<gene>
    <name evidence="6" type="ORF">G7066_02535</name>
</gene>
<feature type="binding site" evidence="4">
    <location>
        <position position="124"/>
    </location>
    <ligand>
        <name>Zn(2+)</name>
        <dbReference type="ChEBI" id="CHEBI:29105"/>
    </ligand>
</feature>
<feature type="domain" description="Deacetylase sirtuin-type" evidence="5">
    <location>
        <begin position="1"/>
        <end position="271"/>
    </location>
</feature>
<dbReference type="Gene3D" id="3.30.1600.10">
    <property type="entry name" value="SIR2/SIRT2 'Small Domain"/>
    <property type="match status" value="1"/>
</dbReference>
<proteinExistence type="predicted"/>
<reference evidence="6 7" key="1">
    <citation type="submission" date="2020-03" db="EMBL/GenBank/DDBJ databases">
        <title>Leucobacter sp. nov., isolated from beetles.</title>
        <authorList>
            <person name="Hyun D.-W."/>
            <person name="Bae J.-W."/>
        </authorList>
    </citation>
    <scope>NUCLEOTIDE SEQUENCE [LARGE SCALE GENOMIC DNA]</scope>
    <source>
        <strain evidence="6 7">HDW9A</strain>
    </source>
</reference>
<protein>
    <recommendedName>
        <fullName evidence="1">protein acetyllysine N-acetyltransferase</fullName>
        <ecNumber evidence="1">2.3.1.286</ecNumber>
    </recommendedName>
</protein>
<keyword evidence="3" id="KW-0520">NAD</keyword>
<dbReference type="PANTHER" id="PTHR11085:SF10">
    <property type="entry name" value="NAD-DEPENDENT PROTEIN DEACYLASE SIRTUIN-5, MITOCHONDRIAL-RELATED"/>
    <property type="match status" value="1"/>
</dbReference>
<dbReference type="SUPFAM" id="SSF52467">
    <property type="entry name" value="DHS-like NAD/FAD-binding domain"/>
    <property type="match status" value="1"/>
</dbReference>
<sequence length="271" mass="28576">MGHSITELASLFEAGPVAVLTGAGISTDSGIPDYRGEGSPPRNPMSISQFTMDPQYRRRFWAGARVGSSRFSSVKPNAGHIALAHLEAAGRSNGVITQNVDGLHRRAGSRTVVELHGSGGTIRCTNCDFRGNRDEVLGWFDALNPGYAERHAGAQIAPDGDAAVDEIDSVEVPVCPVCGGMLRPDVVYFGETVPTKVFAAAEVLLNGASALILVGTSLAVNTGVRLVHRAERRGIPVAVINRGPTAADTRADVRLEGGTTEILTELVARLR</sequence>
<evidence type="ECO:0000256" key="2">
    <source>
        <dbReference type="ARBA" id="ARBA00022679"/>
    </source>
</evidence>
<dbReference type="EC" id="2.3.1.286" evidence="1"/>
<dbReference type="InterPro" id="IPR029035">
    <property type="entry name" value="DHS-like_NAD/FAD-binding_dom"/>
</dbReference>
<evidence type="ECO:0000256" key="1">
    <source>
        <dbReference type="ARBA" id="ARBA00012928"/>
    </source>
</evidence>
<dbReference type="InterPro" id="IPR026591">
    <property type="entry name" value="Sirtuin_cat_small_dom_sf"/>
</dbReference>
<feature type="binding site" evidence="4">
    <location>
        <position position="175"/>
    </location>
    <ligand>
        <name>Zn(2+)</name>
        <dbReference type="ChEBI" id="CHEBI:29105"/>
    </ligand>
</feature>
<feature type="binding site" evidence="4">
    <location>
        <position position="127"/>
    </location>
    <ligand>
        <name>Zn(2+)</name>
        <dbReference type="ChEBI" id="CHEBI:29105"/>
    </ligand>
</feature>